<organism evidence="1 2">
    <name type="scientific">Rhizophlyctis rosea</name>
    <dbReference type="NCBI Taxonomy" id="64517"/>
    <lineage>
        <taxon>Eukaryota</taxon>
        <taxon>Fungi</taxon>
        <taxon>Fungi incertae sedis</taxon>
        <taxon>Chytridiomycota</taxon>
        <taxon>Chytridiomycota incertae sedis</taxon>
        <taxon>Chytridiomycetes</taxon>
        <taxon>Rhizophlyctidales</taxon>
        <taxon>Rhizophlyctidaceae</taxon>
        <taxon>Rhizophlyctis</taxon>
    </lineage>
</organism>
<gene>
    <name evidence="1" type="ORF">HK097_007047</name>
</gene>
<keyword evidence="2" id="KW-1185">Reference proteome</keyword>
<dbReference type="PANTHER" id="PTHR28254">
    <property type="entry name" value="CYTOCHROME B-C1 COMPLEX SUBUNIT 10"/>
    <property type="match status" value="1"/>
</dbReference>
<evidence type="ECO:0000313" key="2">
    <source>
        <dbReference type="Proteomes" id="UP001212841"/>
    </source>
</evidence>
<dbReference type="GO" id="GO:0005739">
    <property type="term" value="C:mitochondrion"/>
    <property type="evidence" value="ECO:0007669"/>
    <property type="project" value="GOC"/>
</dbReference>
<protein>
    <submittedName>
        <fullName evidence="1">Uncharacterized protein</fullName>
    </submittedName>
</protein>
<sequence>MIAPIARRAVQSTAVKTTAPALAIWGAFAGTAALFFLEPTPIARNDVFKNLPLIGGWWQKKLDAAAQKD</sequence>
<dbReference type="EMBL" id="JADGJD010000341">
    <property type="protein sequence ID" value="KAJ3051958.1"/>
    <property type="molecule type" value="Genomic_DNA"/>
</dbReference>
<dbReference type="PANTHER" id="PTHR28254:SF1">
    <property type="entry name" value="CYTOCHROME B-C1 COMPLEX SUBUNIT 10, MITOCHONDRIAL"/>
    <property type="match status" value="1"/>
</dbReference>
<dbReference type="Proteomes" id="UP001212841">
    <property type="component" value="Unassembled WGS sequence"/>
</dbReference>
<evidence type="ECO:0000313" key="1">
    <source>
        <dbReference type="EMBL" id="KAJ3051958.1"/>
    </source>
</evidence>
<comment type="caution">
    <text evidence="1">The sequence shown here is derived from an EMBL/GenBank/DDBJ whole genome shotgun (WGS) entry which is preliminary data.</text>
</comment>
<dbReference type="Pfam" id="PF09796">
    <property type="entry name" value="QCR10"/>
    <property type="match status" value="1"/>
</dbReference>
<dbReference type="GO" id="GO:0006122">
    <property type="term" value="P:mitochondrial electron transport, ubiquinol to cytochrome c"/>
    <property type="evidence" value="ECO:0007669"/>
    <property type="project" value="InterPro"/>
</dbReference>
<reference evidence="1" key="1">
    <citation type="submission" date="2020-05" db="EMBL/GenBank/DDBJ databases">
        <title>Phylogenomic resolution of chytrid fungi.</title>
        <authorList>
            <person name="Stajich J.E."/>
            <person name="Amses K."/>
            <person name="Simmons R."/>
            <person name="Seto K."/>
            <person name="Myers J."/>
            <person name="Bonds A."/>
            <person name="Quandt C.A."/>
            <person name="Barry K."/>
            <person name="Liu P."/>
            <person name="Grigoriev I."/>
            <person name="Longcore J.E."/>
            <person name="James T.Y."/>
        </authorList>
    </citation>
    <scope>NUCLEOTIDE SEQUENCE</scope>
    <source>
        <strain evidence="1">JEL0318</strain>
    </source>
</reference>
<dbReference type="InterPro" id="IPR019182">
    <property type="entry name" value="Cytochrome_b-c1_su10_fun"/>
</dbReference>
<name>A0AAD5SDM8_9FUNG</name>
<accession>A0AAD5SDM8</accession>
<proteinExistence type="predicted"/>
<dbReference type="AlphaFoldDB" id="A0AAD5SDM8"/>